<keyword evidence="1" id="KW-0812">Transmembrane</keyword>
<dbReference type="EMBL" id="FSRE01000004">
    <property type="protein sequence ID" value="SIO17618.1"/>
    <property type="molecule type" value="Genomic_DNA"/>
</dbReference>
<dbReference type="AlphaFoldDB" id="A0A1N6HCR9"/>
<feature type="transmembrane region" description="Helical" evidence="1">
    <location>
        <begin position="25"/>
        <end position="45"/>
    </location>
</feature>
<evidence type="ECO:0000256" key="1">
    <source>
        <dbReference type="SAM" id="Phobius"/>
    </source>
</evidence>
<proteinExistence type="predicted"/>
<dbReference type="Proteomes" id="UP000198461">
    <property type="component" value="Unassembled WGS sequence"/>
</dbReference>
<keyword evidence="1" id="KW-0472">Membrane</keyword>
<protein>
    <recommendedName>
        <fullName evidence="4">DUF4381 domain-containing protein</fullName>
    </recommendedName>
</protein>
<gene>
    <name evidence="2" type="ORF">SAMN05443662_1659</name>
</gene>
<keyword evidence="3" id="KW-1185">Reference proteome</keyword>
<accession>A0A1N6HCR9</accession>
<dbReference type="Pfam" id="PF14316">
    <property type="entry name" value="DUF4381"/>
    <property type="match status" value="1"/>
</dbReference>
<evidence type="ECO:0000313" key="2">
    <source>
        <dbReference type="EMBL" id="SIO17618.1"/>
    </source>
</evidence>
<evidence type="ECO:0008006" key="4">
    <source>
        <dbReference type="Google" id="ProtNLM"/>
    </source>
</evidence>
<dbReference type="InterPro" id="IPR025489">
    <property type="entry name" value="DUF4381"/>
</dbReference>
<name>A0A1N6HCR9_9GAMM</name>
<dbReference type="STRING" id="364032.SAMN05443662_1659"/>
<dbReference type="RefSeq" id="WP_074201928.1">
    <property type="nucleotide sequence ID" value="NZ_FSRE01000004.1"/>
</dbReference>
<organism evidence="2 3">
    <name type="scientific">Sulfurivirga caldicuralii</name>
    <dbReference type="NCBI Taxonomy" id="364032"/>
    <lineage>
        <taxon>Bacteria</taxon>
        <taxon>Pseudomonadati</taxon>
        <taxon>Pseudomonadota</taxon>
        <taxon>Gammaproteobacteria</taxon>
        <taxon>Thiotrichales</taxon>
        <taxon>Piscirickettsiaceae</taxon>
        <taxon>Sulfurivirga</taxon>
    </lineage>
</organism>
<reference evidence="2 3" key="1">
    <citation type="submission" date="2016-11" db="EMBL/GenBank/DDBJ databases">
        <authorList>
            <person name="Jaros S."/>
            <person name="Januszkiewicz K."/>
            <person name="Wedrychowicz H."/>
        </authorList>
    </citation>
    <scope>NUCLEOTIDE SEQUENCE [LARGE SCALE GENOMIC DNA]</scope>
    <source>
        <strain evidence="2 3">DSM 17737</strain>
    </source>
</reference>
<keyword evidence="1" id="KW-1133">Transmembrane helix</keyword>
<dbReference type="OrthoDB" id="283083at2"/>
<sequence>MNDPLASLRDIVLPPPVGWWPLAEVWWFIIVGTIGFVTWFVWFLWRNWKLDAYRREALQQLNAIERRWRDGELDNPVEAVNALLRQVAVTAYTRDRIAPLHGKAWAAFLRNNAVRVIAPDDLDELLALAYQADVSRETEKIERLLTFAREWIRRHHQ</sequence>
<evidence type="ECO:0000313" key="3">
    <source>
        <dbReference type="Proteomes" id="UP000198461"/>
    </source>
</evidence>